<protein>
    <submittedName>
        <fullName evidence="1">Uncharacterized protein</fullName>
    </submittedName>
</protein>
<reference evidence="1 2" key="1">
    <citation type="journal article" date="2022" name="New Phytol.">
        <title>Ecological generalism drives hyperdiversity of secondary metabolite gene clusters in xylarialean endophytes.</title>
        <authorList>
            <person name="Franco M.E.E."/>
            <person name="Wisecaver J.H."/>
            <person name="Arnold A.E."/>
            <person name="Ju Y.M."/>
            <person name="Slot J.C."/>
            <person name="Ahrendt S."/>
            <person name="Moore L.P."/>
            <person name="Eastman K.E."/>
            <person name="Scott K."/>
            <person name="Konkel Z."/>
            <person name="Mondo S.J."/>
            <person name="Kuo A."/>
            <person name="Hayes R.D."/>
            <person name="Haridas S."/>
            <person name="Andreopoulos B."/>
            <person name="Riley R."/>
            <person name="LaButti K."/>
            <person name="Pangilinan J."/>
            <person name="Lipzen A."/>
            <person name="Amirebrahimi M."/>
            <person name="Yan J."/>
            <person name="Adam C."/>
            <person name="Keymanesh K."/>
            <person name="Ng V."/>
            <person name="Louie K."/>
            <person name="Northen T."/>
            <person name="Drula E."/>
            <person name="Henrissat B."/>
            <person name="Hsieh H.M."/>
            <person name="Youens-Clark K."/>
            <person name="Lutzoni F."/>
            <person name="Miadlikowska J."/>
            <person name="Eastwood D.C."/>
            <person name="Hamelin R.C."/>
            <person name="Grigoriev I.V."/>
            <person name="U'Ren J.M."/>
        </authorList>
    </citation>
    <scope>NUCLEOTIDE SEQUENCE [LARGE SCALE GENOMIC DNA]</scope>
    <source>
        <strain evidence="1 2">ER1909</strain>
    </source>
</reference>
<name>A0ACC0DBV1_9PEZI</name>
<proteinExistence type="predicted"/>
<comment type="caution">
    <text evidence="1">The sequence shown here is derived from an EMBL/GenBank/DDBJ whole genome shotgun (WGS) entry which is preliminary data.</text>
</comment>
<organism evidence="1 2">
    <name type="scientific">Hypoxylon rubiginosum</name>
    <dbReference type="NCBI Taxonomy" id="110542"/>
    <lineage>
        <taxon>Eukaryota</taxon>
        <taxon>Fungi</taxon>
        <taxon>Dikarya</taxon>
        <taxon>Ascomycota</taxon>
        <taxon>Pezizomycotina</taxon>
        <taxon>Sordariomycetes</taxon>
        <taxon>Xylariomycetidae</taxon>
        <taxon>Xylariales</taxon>
        <taxon>Hypoxylaceae</taxon>
        <taxon>Hypoxylon</taxon>
    </lineage>
</organism>
<accession>A0ACC0DBV1</accession>
<gene>
    <name evidence="1" type="ORF">F4821DRAFT_229821</name>
</gene>
<dbReference type="Proteomes" id="UP001497680">
    <property type="component" value="Unassembled WGS sequence"/>
</dbReference>
<dbReference type="EMBL" id="MU394292">
    <property type="protein sequence ID" value="KAI6090174.1"/>
    <property type="molecule type" value="Genomic_DNA"/>
</dbReference>
<keyword evidence="2" id="KW-1185">Reference proteome</keyword>
<sequence length="383" mass="42294">MYLVLLIRPVIFKSINTLAAWRIAALSWYLPNYLLTLSTLPVRYSHLILKKPHPLPAMSWMDSWSRPGKSQATPAPYYLLPGGESTPYCRSCGRVISSRRANAVDNNDSAPQKQKQSYCSQRCRNTKPRRLDRDIEAVFARMLLEGESDAQVRQNGKPGKSARKERRAVTKGDPRVIISCDAVEKVMFGDHADPEKSFGRKKNRASRVLPATAAETETKSNLDGDREARHYEDDHAIDESRAAAGDGDGDSMVTFTDSDDASSIDGDVLARMAVRSGTRVRPPQHASLVNGSVGGEKGRAERGEETEEMAARRLEGQRRAQQREMVRSAARRGVVFGFAVAVEGGQAAGVDATTTTRKCEAVMQGKVVEPSFAKGDWGVRWRE</sequence>
<evidence type="ECO:0000313" key="1">
    <source>
        <dbReference type="EMBL" id="KAI6090174.1"/>
    </source>
</evidence>
<evidence type="ECO:0000313" key="2">
    <source>
        <dbReference type="Proteomes" id="UP001497680"/>
    </source>
</evidence>